<sequence>MQYLVNMIKDKAKRLARMTPFFLLILSFFLVFYKFTNIPKYLAFDEIEFTKLALSLDGKSYTPYSSLATGHSTLYFYILLWSLKLFGINTFALRLPAAIFGVLSVIMFYLVAHLSFRAIRQSAESRGILRNDIMPFLLTFIFLTLRWFLNFSRFAFEPTFLLFLELTSIYFFIRTVFIRTDPRLEGLSLILSGIFAGLAFNSYTPGRIFFLLPLGFLIFKKYGQDSVLSLRKQLFLFLISFIITIIPLTSYLMTHKESRVDQQFFLKNSKMTVNEKVSGLWQNVSSTTLMFFTKGDLNGRHNYPGKPALNPILGILFVLGLMISIKNWKNPYNIFSIFYLLFSIIPTLMTYPWENPNMLRTFTAIPSVVYFVGVAINKIGKKTLFFNFLFFIITMSSFYELRTYFKYQAKVFESSFEIKYPLEKAIKMKNVYEKID</sequence>
<proteinExistence type="predicted"/>
<dbReference type="PANTHER" id="PTHR33908:SF11">
    <property type="entry name" value="MEMBRANE PROTEIN"/>
    <property type="match status" value="1"/>
</dbReference>
<evidence type="ECO:0000256" key="4">
    <source>
        <dbReference type="ARBA" id="ARBA00022679"/>
    </source>
</evidence>
<accession>A0A0G0INV6</accession>
<reference evidence="10 11" key="1">
    <citation type="journal article" date="2015" name="Nature">
        <title>rRNA introns, odd ribosomes, and small enigmatic genomes across a large radiation of phyla.</title>
        <authorList>
            <person name="Brown C.T."/>
            <person name="Hug L.A."/>
            <person name="Thomas B.C."/>
            <person name="Sharon I."/>
            <person name="Castelle C.J."/>
            <person name="Singh A."/>
            <person name="Wilkins M.J."/>
            <person name="Williams K.H."/>
            <person name="Banfield J.F."/>
        </authorList>
    </citation>
    <scope>NUCLEOTIDE SEQUENCE [LARGE SCALE GENOMIC DNA]</scope>
</reference>
<keyword evidence="7 8" id="KW-0472">Membrane</keyword>
<organism evidence="10 11">
    <name type="scientific">Candidatus Roizmanbacteria bacterium GW2011_GWC2_37_13</name>
    <dbReference type="NCBI Taxonomy" id="1618486"/>
    <lineage>
        <taxon>Bacteria</taxon>
        <taxon>Candidatus Roizmaniibacteriota</taxon>
    </lineage>
</organism>
<dbReference type="InterPro" id="IPR050297">
    <property type="entry name" value="LipidA_mod_glycosyltrf_83"/>
</dbReference>
<feature type="transmembrane region" description="Helical" evidence="8">
    <location>
        <begin position="308"/>
        <end position="325"/>
    </location>
</feature>
<feature type="domain" description="Glycosyltransferase RgtA/B/C/D-like" evidence="9">
    <location>
        <begin position="71"/>
        <end position="245"/>
    </location>
</feature>
<evidence type="ECO:0000313" key="10">
    <source>
        <dbReference type="EMBL" id="KKQ25874.1"/>
    </source>
</evidence>
<keyword evidence="6 8" id="KW-1133">Transmembrane helix</keyword>
<evidence type="ECO:0000256" key="8">
    <source>
        <dbReference type="SAM" id="Phobius"/>
    </source>
</evidence>
<feature type="transmembrane region" description="Helical" evidence="8">
    <location>
        <begin position="332"/>
        <end position="353"/>
    </location>
</feature>
<keyword evidence="4" id="KW-0808">Transferase</keyword>
<dbReference type="PANTHER" id="PTHR33908">
    <property type="entry name" value="MANNOSYLTRANSFERASE YKCB-RELATED"/>
    <property type="match status" value="1"/>
</dbReference>
<evidence type="ECO:0000256" key="5">
    <source>
        <dbReference type="ARBA" id="ARBA00022692"/>
    </source>
</evidence>
<feature type="transmembrane region" description="Helical" evidence="8">
    <location>
        <begin position="206"/>
        <end position="222"/>
    </location>
</feature>
<feature type="transmembrane region" description="Helical" evidence="8">
    <location>
        <begin position="128"/>
        <end position="148"/>
    </location>
</feature>
<evidence type="ECO:0000256" key="1">
    <source>
        <dbReference type="ARBA" id="ARBA00004651"/>
    </source>
</evidence>
<dbReference type="GO" id="GO:0016763">
    <property type="term" value="F:pentosyltransferase activity"/>
    <property type="evidence" value="ECO:0007669"/>
    <property type="project" value="TreeGrafter"/>
</dbReference>
<dbReference type="EMBL" id="LBSV01000005">
    <property type="protein sequence ID" value="KKQ25874.1"/>
    <property type="molecule type" value="Genomic_DNA"/>
</dbReference>
<dbReference type="AlphaFoldDB" id="A0A0G0INV6"/>
<keyword evidence="2" id="KW-1003">Cell membrane</keyword>
<gene>
    <name evidence="10" type="ORF">US40_C0005G0044</name>
</gene>
<dbReference type="GO" id="GO:0009103">
    <property type="term" value="P:lipopolysaccharide biosynthetic process"/>
    <property type="evidence" value="ECO:0007669"/>
    <property type="project" value="UniProtKB-ARBA"/>
</dbReference>
<evidence type="ECO:0000256" key="3">
    <source>
        <dbReference type="ARBA" id="ARBA00022676"/>
    </source>
</evidence>
<dbReference type="GO" id="GO:0005886">
    <property type="term" value="C:plasma membrane"/>
    <property type="evidence" value="ECO:0007669"/>
    <property type="project" value="UniProtKB-SubCell"/>
</dbReference>
<feature type="transmembrane region" description="Helical" evidence="8">
    <location>
        <begin position="234"/>
        <end position="253"/>
    </location>
</feature>
<comment type="caution">
    <text evidence="10">The sequence shown here is derived from an EMBL/GenBank/DDBJ whole genome shotgun (WGS) entry which is preliminary data.</text>
</comment>
<dbReference type="Proteomes" id="UP000034917">
    <property type="component" value="Unassembled WGS sequence"/>
</dbReference>
<evidence type="ECO:0000313" key="11">
    <source>
        <dbReference type="Proteomes" id="UP000034917"/>
    </source>
</evidence>
<evidence type="ECO:0000256" key="6">
    <source>
        <dbReference type="ARBA" id="ARBA00022989"/>
    </source>
</evidence>
<feature type="transmembrane region" description="Helical" evidence="8">
    <location>
        <begin position="98"/>
        <end position="116"/>
    </location>
</feature>
<feature type="transmembrane region" description="Helical" evidence="8">
    <location>
        <begin position="359"/>
        <end position="377"/>
    </location>
</feature>
<evidence type="ECO:0000256" key="7">
    <source>
        <dbReference type="ARBA" id="ARBA00023136"/>
    </source>
</evidence>
<keyword evidence="3" id="KW-0328">Glycosyltransferase</keyword>
<protein>
    <recommendedName>
        <fullName evidence="9">Glycosyltransferase RgtA/B/C/D-like domain-containing protein</fullName>
    </recommendedName>
</protein>
<dbReference type="Pfam" id="PF13231">
    <property type="entry name" value="PMT_2"/>
    <property type="match status" value="1"/>
</dbReference>
<evidence type="ECO:0000256" key="2">
    <source>
        <dbReference type="ARBA" id="ARBA00022475"/>
    </source>
</evidence>
<comment type="subcellular location">
    <subcellularLocation>
        <location evidence="1">Cell membrane</location>
        <topology evidence="1">Multi-pass membrane protein</topology>
    </subcellularLocation>
</comment>
<feature type="transmembrane region" description="Helical" evidence="8">
    <location>
        <begin position="384"/>
        <end position="401"/>
    </location>
</feature>
<keyword evidence="5 8" id="KW-0812">Transmembrane</keyword>
<name>A0A0G0INV6_9BACT</name>
<evidence type="ECO:0000259" key="9">
    <source>
        <dbReference type="Pfam" id="PF13231"/>
    </source>
</evidence>
<dbReference type="InterPro" id="IPR038731">
    <property type="entry name" value="RgtA/B/C-like"/>
</dbReference>
<feature type="transmembrane region" description="Helical" evidence="8">
    <location>
        <begin position="160"/>
        <end position="177"/>
    </location>
</feature>
<feature type="transmembrane region" description="Helical" evidence="8">
    <location>
        <begin position="15"/>
        <end position="33"/>
    </location>
</feature>